<dbReference type="eggNOG" id="COG1215">
    <property type="taxonomic scope" value="Bacteria"/>
</dbReference>
<dbReference type="CDD" id="cd01635">
    <property type="entry name" value="Glycosyltransferase_GTB-type"/>
    <property type="match status" value="1"/>
</dbReference>
<feature type="region of interest" description="Disordered" evidence="6">
    <location>
        <begin position="1016"/>
        <end position="1040"/>
    </location>
</feature>
<dbReference type="PANTHER" id="PTHR11228">
    <property type="entry name" value="RADICAL SAM DOMAIN PROTEIN"/>
    <property type="match status" value="1"/>
</dbReference>
<keyword evidence="3" id="KW-0479">Metal-binding</keyword>
<dbReference type="InterPro" id="IPR013785">
    <property type="entry name" value="Aldolase_TIM"/>
</dbReference>
<dbReference type="InterPro" id="IPR019734">
    <property type="entry name" value="TPR_rpt"/>
</dbReference>
<keyword evidence="4" id="KW-0408">Iron</keyword>
<comment type="caution">
    <text evidence="10">The sequence shown here is derived from an EMBL/GenBank/DDBJ whole genome shotgun (WGS) entry which is preliminary data.</text>
</comment>
<comment type="cofactor">
    <cofactor evidence="1">
        <name>[4Fe-4S] cluster</name>
        <dbReference type="ChEBI" id="CHEBI:49883"/>
    </cofactor>
</comment>
<dbReference type="SUPFAM" id="SSF53756">
    <property type="entry name" value="UDP-Glycosyltransferase/glycogen phosphorylase"/>
    <property type="match status" value="1"/>
</dbReference>
<gene>
    <name evidence="10" type="ORF">Dthio_PD0141</name>
</gene>
<name>D6SU54_9BACT</name>
<dbReference type="GO" id="GO:0051536">
    <property type="term" value="F:iron-sulfur cluster binding"/>
    <property type="evidence" value="ECO:0007669"/>
    <property type="project" value="UniProtKB-KW"/>
</dbReference>
<evidence type="ECO:0000256" key="2">
    <source>
        <dbReference type="ARBA" id="ARBA00022691"/>
    </source>
</evidence>
<dbReference type="InterPro" id="IPR004027">
    <property type="entry name" value="SEC_C_motif"/>
</dbReference>
<dbReference type="SUPFAM" id="SSF48452">
    <property type="entry name" value="TPR-like"/>
    <property type="match status" value="1"/>
</dbReference>
<feature type="compositionally biased region" description="Basic and acidic residues" evidence="6">
    <location>
        <begin position="1571"/>
        <end position="1583"/>
    </location>
</feature>
<dbReference type="SUPFAM" id="SSF103642">
    <property type="entry name" value="Sec-C motif"/>
    <property type="match status" value="1"/>
</dbReference>
<dbReference type="SFLD" id="SFLDG01067">
    <property type="entry name" value="SPASM/twitch_domain_containing"/>
    <property type="match status" value="1"/>
</dbReference>
<dbReference type="CDD" id="cd01335">
    <property type="entry name" value="Radical_SAM"/>
    <property type="match status" value="1"/>
</dbReference>
<evidence type="ECO:0000256" key="5">
    <source>
        <dbReference type="ARBA" id="ARBA00023014"/>
    </source>
</evidence>
<feature type="compositionally biased region" description="Basic and acidic residues" evidence="6">
    <location>
        <begin position="1016"/>
        <end position="1025"/>
    </location>
</feature>
<dbReference type="eggNOG" id="COG0438">
    <property type="taxonomic scope" value="Bacteria"/>
</dbReference>
<dbReference type="InterPro" id="IPR001173">
    <property type="entry name" value="Glyco_trans_2-like"/>
</dbReference>
<evidence type="ECO:0000256" key="3">
    <source>
        <dbReference type="ARBA" id="ARBA00022723"/>
    </source>
</evidence>
<evidence type="ECO:0000256" key="1">
    <source>
        <dbReference type="ARBA" id="ARBA00001966"/>
    </source>
</evidence>
<feature type="domain" description="Radical SAM core" evidence="8">
    <location>
        <begin position="1626"/>
        <end position="1704"/>
    </location>
</feature>
<dbReference type="InterPro" id="IPR011990">
    <property type="entry name" value="TPR-like_helical_dom_sf"/>
</dbReference>
<keyword evidence="11" id="KW-1185">Reference proteome</keyword>
<evidence type="ECO:0000313" key="11">
    <source>
        <dbReference type="Proteomes" id="UP000005496"/>
    </source>
</evidence>
<dbReference type="InterPro" id="IPR050377">
    <property type="entry name" value="Radical_SAM_PqqE_MftC-like"/>
</dbReference>
<dbReference type="InterPro" id="IPR029044">
    <property type="entry name" value="Nucleotide-diphossugar_trans"/>
</dbReference>
<keyword evidence="2" id="KW-0949">S-adenosyl-L-methionine</keyword>
<dbReference type="Pfam" id="PF13524">
    <property type="entry name" value="Glyco_trans_1_2"/>
    <property type="match status" value="1"/>
</dbReference>
<dbReference type="EMBL" id="ACJN02000004">
    <property type="protein sequence ID" value="EFI32834.1"/>
    <property type="molecule type" value="Genomic_DNA"/>
</dbReference>
<dbReference type="Pfam" id="PF02810">
    <property type="entry name" value="SEC-C"/>
    <property type="match status" value="1"/>
</dbReference>
<feature type="region of interest" description="Disordered" evidence="6">
    <location>
        <begin position="1561"/>
        <end position="1603"/>
    </location>
</feature>
<feature type="compositionally biased region" description="Low complexity" evidence="6">
    <location>
        <begin position="1589"/>
        <end position="1603"/>
    </location>
</feature>
<dbReference type="CDD" id="cd00761">
    <property type="entry name" value="Glyco_tranf_GTA_type"/>
    <property type="match status" value="1"/>
</dbReference>
<feature type="domain" description="Spore protein YkvP/CgeB glycosyl transferase-like" evidence="9">
    <location>
        <begin position="1406"/>
        <end position="1512"/>
    </location>
</feature>
<evidence type="ECO:0000259" key="8">
    <source>
        <dbReference type="Pfam" id="PF04055"/>
    </source>
</evidence>
<dbReference type="Gene3D" id="3.10.450.50">
    <property type="match status" value="1"/>
</dbReference>
<dbReference type="Pfam" id="PF04055">
    <property type="entry name" value="Radical_SAM"/>
    <property type="match status" value="1"/>
</dbReference>
<keyword evidence="10" id="KW-0808">Transferase</keyword>
<dbReference type="SMART" id="SM00028">
    <property type="entry name" value="TPR"/>
    <property type="match status" value="3"/>
</dbReference>
<evidence type="ECO:0000256" key="4">
    <source>
        <dbReference type="ARBA" id="ARBA00023004"/>
    </source>
</evidence>
<dbReference type="SFLD" id="SFLDS00029">
    <property type="entry name" value="Radical_SAM"/>
    <property type="match status" value="1"/>
</dbReference>
<evidence type="ECO:0000259" key="9">
    <source>
        <dbReference type="Pfam" id="PF13524"/>
    </source>
</evidence>
<proteinExistence type="predicted"/>
<dbReference type="SUPFAM" id="SSF53448">
    <property type="entry name" value="Nucleotide-diphospho-sugar transferases"/>
    <property type="match status" value="1"/>
</dbReference>
<dbReference type="SUPFAM" id="SSF102114">
    <property type="entry name" value="Radical SAM enzymes"/>
    <property type="match status" value="1"/>
</dbReference>
<dbReference type="InterPro" id="IPR058240">
    <property type="entry name" value="rSAM_sf"/>
</dbReference>
<feature type="domain" description="Glycosyltransferase 2-like" evidence="7">
    <location>
        <begin position="304"/>
        <end position="417"/>
    </location>
</feature>
<dbReference type="GO" id="GO:0046872">
    <property type="term" value="F:metal ion binding"/>
    <property type="evidence" value="ECO:0007669"/>
    <property type="project" value="UniProtKB-KW"/>
</dbReference>
<dbReference type="Gene3D" id="3.20.20.70">
    <property type="entry name" value="Aldolase class I"/>
    <property type="match status" value="1"/>
</dbReference>
<dbReference type="Pfam" id="PF00535">
    <property type="entry name" value="Glycos_transf_2"/>
    <property type="match status" value="1"/>
</dbReference>
<organism evidence="10 11">
    <name type="scientific">Desulfonatronospira thiodismutans ASO3-1</name>
    <dbReference type="NCBI Taxonomy" id="555779"/>
    <lineage>
        <taxon>Bacteria</taxon>
        <taxon>Pseudomonadati</taxon>
        <taxon>Thermodesulfobacteriota</taxon>
        <taxon>Desulfovibrionia</taxon>
        <taxon>Desulfovibrionales</taxon>
        <taxon>Desulfonatronovibrionaceae</taxon>
        <taxon>Desulfonatronospira</taxon>
    </lineage>
</organism>
<evidence type="ECO:0000313" key="10">
    <source>
        <dbReference type="EMBL" id="EFI32834.1"/>
    </source>
</evidence>
<dbReference type="PANTHER" id="PTHR11228:SF7">
    <property type="entry name" value="PQQA PEPTIDE CYCLASE"/>
    <property type="match status" value="1"/>
</dbReference>
<dbReference type="InterPro" id="IPR055259">
    <property type="entry name" value="YkvP/CgeB_Glyco_trans-like"/>
</dbReference>
<dbReference type="RefSeq" id="WP_008871530.1">
    <property type="nucleotide sequence ID" value="NZ_ACJN02000004.1"/>
</dbReference>
<evidence type="ECO:0000259" key="7">
    <source>
        <dbReference type="Pfam" id="PF00535"/>
    </source>
</evidence>
<sequence>MFTEQSSPDRNFMVRTALVSAGQAIRINDWTYVTKKLLEVKSIYSEQPPANIYVLLSMAYRFQHLLDWAENIINEGKEKYPQHADILMEHAEVGKAQKDLISTDRYNKTLKQKSQKNTSQYRSAQHQIEKISKKLFELGFADRASGELKHIATGNYQNIVKTLAAWELASWYAGQLSRSNAQKCLDMLAVVEKSGADPAKFASASIIKAECLSLLGKDHEAKKFLQHALSQEPRTDLYMAAANLEPKLPDKLAWINKALRLHGLSEVSSTPDTGNNNAPASKRLRACSAAKLKAEQAHSSPLVSVIIPAHHNLHHINIALESLLKQTWENMEILVVGAGGQDDLEQKLSENIRQDSRLKIIWTNENAGKYLALNTALKKASGEFVTCHEPQEWSHPQRIETQVVSLINYPNSVGNIAQTTIIDADFKFVLQTNPGGYLTDNLSSFMFRREPVFNAVGYWDCVLYGADREYMQRIKNVFGGSSIFSTNSGILSFMNKTIDPHESQIKRNFTYFSGAISEYLESSNYHQSNTNCNHYEFPQNKRPFPAPHCLLPNTEDKLNDCRHFDVIIASEFRVPGGNNYSNLEEIKAQKLMGLKTGLIQISRYDLNYDHKKFPEFREYIDGEKVQVITCEERVSCDLLILRYPPVLQDLQKSIPNVQAKQVKIMANVPPLHYYGQKGLLRYKIESCHQNLLKYFNNPGTWHPIGPLVRKALTDYHADDLTYINLSKKDWVNIINVSEWKRASRPETGTNIRIGRHSRDHETKWPADKNELLSIYPDSDRHEVHILGGANTPKRILGYKPKNWIVHDYGSMHPQAFLSKLDVYIYYTNPNWVEAFGRVIIEAMAVGVPVILPHEYKSLFGDVAIYAHPSEVAARIDELMQDSDYYDRKVQRALEYVEENFGYSQHAKRLKEINPGFNIDFPGHYEPVQPDDETVAHALEAIQQENWAEAIRRWQKVFLKHKNQAPAHAYASLSLAHRMQGNPDKAEKLIEQGQKNYPDDKELLLEYVKTAKARRDRAEAAKRSQRLEQVSNRQEGLDHSSGTTYYQQAITSPIDNQHADPSTSQKMFSAKQRQGQSIGRNAKCPCGSGKKVKKCCGIESETKTQINKDDCSNHHASKLNNKENYNWCKPLQNYKSASVATDSEPLELDGKLKHIYFVYPDTKDAHGMHYNSSLKRVHKTKSAGIDAEAVALESPDFLRAITDCSNHEGYVLFAGRNGYDLTINSRKLNKNVFDHLNVNVIATLADHPYSSFMWRLLDNAAENTVFFTRPSLDRELRAIYPQLTRTDVYESLGGPHNQNIDQALAQRPLSKRHIDLLIPLGLHKFFKKPSLKQQLHQLGQEAQKIGESLFEAARKDYHTTVFENFQNIIKHEFGEEHVFSHPKTKQDWIWLNVLSVVDWTVRMDRRVRLLNSLHRLPSSTRINITASPKVADFFPRLKNKKNIHWIGEVSTKKLEDLYSESKMVLNCNPTYPDFVNERVRNAMAWGCCVISDYQQALGKHFQDHVSILFTDPEGRKIEDFCELNVNVLQDIADAGRNLMPAPQPDKGNIGFLKRIEKHLPDIKLNDPGQLSKDPDKSADPEAKALRSCFSSQSNSQKPASSKNNNLKLLMAGNQEVIENDQMTVDWILTRRCNYSCSYCTVYNNKTGFFVPIENLNSVIDRLNDLPHQKIKLALSGGEPTIHPRYLDFIEHTISTLQDRVTINTQTNFSRQLKFYENLVDRIGEQTDKISFSSSYHFEHAEKHRFIENILFLTEKKVPVTFKICAEPDRMDQVKDLYNEAKYLENDFLKVALVVVRENYGSFPDKRYSSEDLAWLQNEYTENKGTILLKYYDISCNRIRDYYHTADELIINGMHKFTGMSCYAGLNRISIGSDGSLAPSVCLRWSKGLKHNVYDNPSSILSFQEPITCPCKVCHVPADMQVPKYNFGLINKISKHNNQHLFSFC</sequence>
<dbReference type="Proteomes" id="UP000005496">
    <property type="component" value="Unassembled WGS sequence"/>
</dbReference>
<dbReference type="Gene3D" id="3.90.550.10">
    <property type="entry name" value="Spore Coat Polysaccharide Biosynthesis Protein SpsA, Chain A"/>
    <property type="match status" value="1"/>
</dbReference>
<keyword evidence="5" id="KW-0411">Iron-sulfur</keyword>
<accession>D6SU54</accession>
<dbReference type="Gene3D" id="3.40.50.2000">
    <property type="entry name" value="Glycogen Phosphorylase B"/>
    <property type="match status" value="1"/>
</dbReference>
<reference evidence="10" key="1">
    <citation type="submission" date="2010-05" db="EMBL/GenBank/DDBJ databases">
        <title>The draft genome of Desulfonatronospira thiodismutans ASO3-1.</title>
        <authorList>
            <consortium name="US DOE Joint Genome Institute (JGI-PGF)"/>
            <person name="Lucas S."/>
            <person name="Copeland A."/>
            <person name="Lapidus A."/>
            <person name="Cheng J.-F."/>
            <person name="Bruce D."/>
            <person name="Goodwin L."/>
            <person name="Pitluck S."/>
            <person name="Chertkov O."/>
            <person name="Brettin T."/>
            <person name="Detter J.C."/>
            <person name="Han C."/>
            <person name="Land M.L."/>
            <person name="Hauser L."/>
            <person name="Kyrpides N."/>
            <person name="Mikhailova N."/>
            <person name="Muyzer G."/>
            <person name="Woyke T."/>
        </authorList>
    </citation>
    <scope>NUCLEOTIDE SEQUENCE [LARGE SCALE GENOMIC DNA]</scope>
    <source>
        <strain evidence="10">ASO3-1</strain>
    </source>
</reference>
<protein>
    <submittedName>
        <fullName evidence="10">Glycosyl transferase family 2</fullName>
    </submittedName>
</protein>
<dbReference type="GO" id="GO:0016740">
    <property type="term" value="F:transferase activity"/>
    <property type="evidence" value="ECO:0007669"/>
    <property type="project" value="UniProtKB-KW"/>
</dbReference>
<feature type="compositionally biased region" description="Polar residues" evidence="6">
    <location>
        <begin position="1026"/>
        <end position="1040"/>
    </location>
</feature>
<evidence type="ECO:0000256" key="6">
    <source>
        <dbReference type="SAM" id="MobiDB-lite"/>
    </source>
</evidence>
<dbReference type="InterPro" id="IPR007197">
    <property type="entry name" value="rSAM"/>
</dbReference>